<accession>A0A6B0UR88</accession>
<dbReference type="AlphaFoldDB" id="A0A6B0UR88"/>
<keyword evidence="1" id="KW-0732">Signal</keyword>
<feature type="signal peptide" evidence="1">
    <location>
        <begin position="1"/>
        <end position="23"/>
    </location>
</feature>
<name>A0A6B0UR88_IXORI</name>
<protein>
    <submittedName>
        <fullName evidence="2">Putative secreted protein</fullName>
    </submittedName>
</protein>
<sequence length="128" mass="14438">MWPEWQLVGVLLSLWAAPYPQEAAKALTWCALLQLVCVIEYHSSRNDMEKSTTHATPLPDTISATHSKRVFHTGRGYEKKDKHSLYHQIQTQPTALAKLLICSKKAAATNFLIKKMLMGKDKGTLTRC</sequence>
<evidence type="ECO:0000256" key="1">
    <source>
        <dbReference type="SAM" id="SignalP"/>
    </source>
</evidence>
<organism evidence="2">
    <name type="scientific">Ixodes ricinus</name>
    <name type="common">Common tick</name>
    <name type="synonym">Acarus ricinus</name>
    <dbReference type="NCBI Taxonomy" id="34613"/>
    <lineage>
        <taxon>Eukaryota</taxon>
        <taxon>Metazoa</taxon>
        <taxon>Ecdysozoa</taxon>
        <taxon>Arthropoda</taxon>
        <taxon>Chelicerata</taxon>
        <taxon>Arachnida</taxon>
        <taxon>Acari</taxon>
        <taxon>Parasitiformes</taxon>
        <taxon>Ixodida</taxon>
        <taxon>Ixodoidea</taxon>
        <taxon>Ixodidae</taxon>
        <taxon>Ixodinae</taxon>
        <taxon>Ixodes</taxon>
    </lineage>
</organism>
<reference evidence="2" key="1">
    <citation type="submission" date="2019-12" db="EMBL/GenBank/DDBJ databases">
        <title>An insight into the sialome of adult female Ixodes ricinus ticks feeding for 6 days.</title>
        <authorList>
            <person name="Perner J."/>
            <person name="Ribeiro J.M.C."/>
        </authorList>
    </citation>
    <scope>NUCLEOTIDE SEQUENCE</scope>
    <source>
        <strain evidence="2">Semi-engorged</strain>
        <tissue evidence="2">Salivary glands</tissue>
    </source>
</reference>
<feature type="chain" id="PRO_5025619857" evidence="1">
    <location>
        <begin position="24"/>
        <end position="128"/>
    </location>
</feature>
<proteinExistence type="predicted"/>
<dbReference type="EMBL" id="GIFC01009948">
    <property type="protein sequence ID" value="MXU92031.1"/>
    <property type="molecule type" value="Transcribed_RNA"/>
</dbReference>
<evidence type="ECO:0000313" key="2">
    <source>
        <dbReference type="EMBL" id="MXU92031.1"/>
    </source>
</evidence>